<name>A0ABQ8UV85_9EUKA</name>
<feature type="compositionally biased region" description="Pro residues" evidence="1">
    <location>
        <begin position="434"/>
        <end position="447"/>
    </location>
</feature>
<dbReference type="Proteomes" id="UP001141327">
    <property type="component" value="Unassembled WGS sequence"/>
</dbReference>
<organism evidence="2 3">
    <name type="scientific">Paratrimastix pyriformis</name>
    <dbReference type="NCBI Taxonomy" id="342808"/>
    <lineage>
        <taxon>Eukaryota</taxon>
        <taxon>Metamonada</taxon>
        <taxon>Preaxostyla</taxon>
        <taxon>Paratrimastigidae</taxon>
        <taxon>Paratrimastix</taxon>
    </lineage>
</organism>
<protein>
    <submittedName>
        <fullName evidence="2">Uncharacterized protein</fullName>
    </submittedName>
</protein>
<proteinExistence type="predicted"/>
<feature type="compositionally biased region" description="Acidic residues" evidence="1">
    <location>
        <begin position="474"/>
        <end position="483"/>
    </location>
</feature>
<keyword evidence="3" id="KW-1185">Reference proteome</keyword>
<accession>A0ABQ8UV85</accession>
<evidence type="ECO:0000313" key="2">
    <source>
        <dbReference type="EMBL" id="KAJ4461284.1"/>
    </source>
</evidence>
<evidence type="ECO:0000256" key="1">
    <source>
        <dbReference type="SAM" id="MobiDB-lite"/>
    </source>
</evidence>
<comment type="caution">
    <text evidence="2">The sequence shown here is derived from an EMBL/GenBank/DDBJ whole genome shotgun (WGS) entry which is preliminary data.</text>
</comment>
<feature type="compositionally biased region" description="Gly residues" evidence="1">
    <location>
        <begin position="461"/>
        <end position="473"/>
    </location>
</feature>
<dbReference type="EMBL" id="JAPMOS010000008">
    <property type="protein sequence ID" value="KAJ4461284.1"/>
    <property type="molecule type" value="Genomic_DNA"/>
</dbReference>
<feature type="region of interest" description="Disordered" evidence="1">
    <location>
        <begin position="434"/>
        <end position="484"/>
    </location>
</feature>
<gene>
    <name evidence="2" type="ORF">PAPYR_2322</name>
</gene>
<sequence length="504" mass="54862">MCESAPDDGNYEELLFFGDLPLEEFNKMLFSPVVSLMDTVYSLLGAIRFRLSCDTPLLGSFIEFSTAFGGALRSSSDELASFLSTFSREHRPKMENDLACCLDHFQTPQTRLQRRHIRLLQQAVISLDGLINESLHGASVFLSSQPVTFSTHALEARLENVLLLSDPVGDVPGACRFVFDPQSHSPSTVTCRLCYKTDPSAGQEVHKIRIIPAAQDIFRDLIMALKKRCDGGETIEALMIANVQLITMLVVTMGSIAATRDDIIHEILFGTRTSIARDHSHADSGTLTIGSVWHDKEEFRAVPEKVGGSPVPVAPPTTDAKPVMYGVIVKKIPPHLARLQSIQSLLRQLQSCEVDAQPTDSTRIPSPSIADRKPNTVELVATAPTGEPLFRFSEPPTTWAGSAPAHELLPARGSDPEASPFGFFWRFEPQAVPPAPMPPEWGPPLPLAPQTLAELRQQDGAGKGGSPADGSPGGDDELPETDVDALLSWSRRLSLEDYAQHSAG</sequence>
<evidence type="ECO:0000313" key="3">
    <source>
        <dbReference type="Proteomes" id="UP001141327"/>
    </source>
</evidence>
<reference evidence="2" key="1">
    <citation type="journal article" date="2022" name="bioRxiv">
        <title>Genomics of Preaxostyla Flagellates Illuminates Evolutionary Transitions and the Path Towards Mitochondrial Loss.</title>
        <authorList>
            <person name="Novak L.V.F."/>
            <person name="Treitli S.C."/>
            <person name="Pyrih J."/>
            <person name="Halakuc P."/>
            <person name="Pipaliya S.V."/>
            <person name="Vacek V."/>
            <person name="Brzon O."/>
            <person name="Soukal P."/>
            <person name="Eme L."/>
            <person name="Dacks J.B."/>
            <person name="Karnkowska A."/>
            <person name="Elias M."/>
            <person name="Hampl V."/>
        </authorList>
    </citation>
    <scope>NUCLEOTIDE SEQUENCE</scope>
    <source>
        <strain evidence="2">RCP-MX</strain>
    </source>
</reference>